<dbReference type="PANTHER" id="PTHR14950:SF37">
    <property type="entry name" value="ENDORIBONUCLEASE DICER"/>
    <property type="match status" value="1"/>
</dbReference>
<dbReference type="GO" id="GO:0006396">
    <property type="term" value="P:RNA processing"/>
    <property type="evidence" value="ECO:0007669"/>
    <property type="project" value="InterPro"/>
</dbReference>
<evidence type="ECO:0000259" key="2">
    <source>
        <dbReference type="PROSITE" id="PS50142"/>
    </source>
</evidence>
<accession>A0A9P6MMW1</accession>
<evidence type="ECO:0000313" key="4">
    <source>
        <dbReference type="Proteomes" id="UP000703661"/>
    </source>
</evidence>
<reference evidence="3" key="1">
    <citation type="journal article" date="2020" name="Fungal Divers.">
        <title>Resolving the Mortierellaceae phylogeny through synthesis of multi-gene phylogenetics and phylogenomics.</title>
        <authorList>
            <person name="Vandepol N."/>
            <person name="Liber J."/>
            <person name="Desiro A."/>
            <person name="Na H."/>
            <person name="Kennedy M."/>
            <person name="Barry K."/>
            <person name="Grigoriev I.V."/>
            <person name="Miller A.N."/>
            <person name="O'Donnell K."/>
            <person name="Stajich J.E."/>
            <person name="Bonito G."/>
        </authorList>
    </citation>
    <scope>NUCLEOTIDE SEQUENCE</scope>
    <source>
        <strain evidence="3">NRRL 2769</strain>
    </source>
</reference>
<keyword evidence="4" id="KW-1185">Reference proteome</keyword>
<proteinExistence type="predicted"/>
<dbReference type="InterPro" id="IPR036389">
    <property type="entry name" value="RNase_III_sf"/>
</dbReference>
<name>A0A9P6MMW1_9FUNG</name>
<evidence type="ECO:0000256" key="1">
    <source>
        <dbReference type="ARBA" id="ARBA00022801"/>
    </source>
</evidence>
<comment type="caution">
    <text evidence="3">The sequence shown here is derived from an EMBL/GenBank/DDBJ whole genome shotgun (WGS) entry which is preliminary data.</text>
</comment>
<dbReference type="InterPro" id="IPR000999">
    <property type="entry name" value="RNase_III_dom"/>
</dbReference>
<dbReference type="SUPFAM" id="SSF69065">
    <property type="entry name" value="RNase III domain-like"/>
    <property type="match status" value="1"/>
</dbReference>
<evidence type="ECO:0000313" key="3">
    <source>
        <dbReference type="EMBL" id="KAG0008005.1"/>
    </source>
</evidence>
<dbReference type="AlphaFoldDB" id="A0A9P6MMW1"/>
<dbReference type="Gene3D" id="1.10.1520.10">
    <property type="entry name" value="Ribonuclease III domain"/>
    <property type="match status" value="1"/>
</dbReference>
<dbReference type="CDD" id="cd00593">
    <property type="entry name" value="RIBOc"/>
    <property type="match status" value="1"/>
</dbReference>
<dbReference type="Proteomes" id="UP000703661">
    <property type="component" value="Unassembled WGS sequence"/>
</dbReference>
<dbReference type="GO" id="GO:0004525">
    <property type="term" value="F:ribonuclease III activity"/>
    <property type="evidence" value="ECO:0007669"/>
    <property type="project" value="InterPro"/>
</dbReference>
<feature type="domain" description="RNase III" evidence="2">
    <location>
        <begin position="172"/>
        <end position="324"/>
    </location>
</feature>
<dbReference type="SMART" id="SM00535">
    <property type="entry name" value="RIBOc"/>
    <property type="match status" value="1"/>
</dbReference>
<keyword evidence="1" id="KW-0378">Hydrolase</keyword>
<dbReference type="PROSITE" id="PS00517">
    <property type="entry name" value="RNASE_3_1"/>
    <property type="match status" value="1"/>
</dbReference>
<gene>
    <name evidence="3" type="primary">DCL2_1</name>
    <name evidence="3" type="ORF">BGZ80_003968</name>
</gene>
<dbReference type="Pfam" id="PF00636">
    <property type="entry name" value="Ribonuclease_3"/>
    <property type="match status" value="1"/>
</dbReference>
<dbReference type="PANTHER" id="PTHR14950">
    <property type="entry name" value="DICER-RELATED"/>
    <property type="match status" value="1"/>
</dbReference>
<dbReference type="EMBL" id="JAAAID010002084">
    <property type="protein sequence ID" value="KAG0008005.1"/>
    <property type="molecule type" value="Genomic_DNA"/>
</dbReference>
<protein>
    <submittedName>
        <fullName evidence="3">Dicer-like protein 2</fullName>
    </submittedName>
</protein>
<dbReference type="PROSITE" id="PS50142">
    <property type="entry name" value="RNASE_3_2"/>
    <property type="match status" value="1"/>
</dbReference>
<organism evidence="3 4">
    <name type="scientific">Entomortierella chlamydospora</name>
    <dbReference type="NCBI Taxonomy" id="101097"/>
    <lineage>
        <taxon>Eukaryota</taxon>
        <taxon>Fungi</taxon>
        <taxon>Fungi incertae sedis</taxon>
        <taxon>Mucoromycota</taxon>
        <taxon>Mortierellomycotina</taxon>
        <taxon>Mortierellomycetes</taxon>
        <taxon>Mortierellales</taxon>
        <taxon>Mortierellaceae</taxon>
        <taxon>Entomortierella</taxon>
    </lineage>
</organism>
<sequence length="349" mass="39288">MLDIKISLGRFHSADITDKVLKEMINSVKKSQTSRTQTIGRVTHKFLVALDLFIDSGDHHEGYMTKSSGVKCNRKDMSTDACRRNFDGFVRNLFPGLTCEKMKKAIVQVSRTLIGAKAVSREYFKAAKVTGSILGPFRNDIESRGSIVSRFQVTRHNANRLKATRVSDLGDLRLVEAALGYCFKDIRLLEDALSHISKWASLQGLSCQRLEYLGDALLDIYVTEYWMDVLPAHSSRLGYFHMVSVNRSVLSAAAANLCLECHLHHVDPSGASEVTRMVEDLVTAKWEDKLSHVKSPYWDRVHITSKVLCDVFESVIGAVFVDTDFDLDETRKVFARTLRPILSECLLPK</sequence>